<dbReference type="SUPFAM" id="SSF101898">
    <property type="entry name" value="NHL repeat"/>
    <property type="match status" value="2"/>
</dbReference>
<dbReference type="InterPro" id="IPR002909">
    <property type="entry name" value="IPT_dom"/>
</dbReference>
<keyword evidence="7" id="KW-1185">Reference proteome</keyword>
<dbReference type="InterPro" id="IPR001258">
    <property type="entry name" value="NHL_repeat"/>
</dbReference>
<evidence type="ECO:0000259" key="3">
    <source>
        <dbReference type="Pfam" id="PF01833"/>
    </source>
</evidence>
<evidence type="ECO:0000259" key="4">
    <source>
        <dbReference type="Pfam" id="PF18962"/>
    </source>
</evidence>
<dbReference type="Proteomes" id="UP000233782">
    <property type="component" value="Unassembled WGS sequence"/>
</dbReference>
<dbReference type="Pfam" id="PF24595">
    <property type="entry name" value="DUF7619"/>
    <property type="match status" value="1"/>
</dbReference>
<dbReference type="InterPro" id="IPR014756">
    <property type="entry name" value="Ig_E-set"/>
</dbReference>
<organism evidence="6 7">
    <name type="scientific">Pontibacter ramchanderi</name>
    <dbReference type="NCBI Taxonomy" id="1179743"/>
    <lineage>
        <taxon>Bacteria</taxon>
        <taxon>Pseudomonadati</taxon>
        <taxon>Bacteroidota</taxon>
        <taxon>Cytophagia</taxon>
        <taxon>Cytophagales</taxon>
        <taxon>Hymenobacteraceae</taxon>
        <taxon>Pontibacter</taxon>
    </lineage>
</organism>
<dbReference type="GO" id="GO:0008270">
    <property type="term" value="F:zinc ion binding"/>
    <property type="evidence" value="ECO:0007669"/>
    <property type="project" value="UniProtKB-KW"/>
</dbReference>
<evidence type="ECO:0000259" key="5">
    <source>
        <dbReference type="Pfam" id="PF24595"/>
    </source>
</evidence>
<protein>
    <submittedName>
        <fullName evidence="6">Putative secreted protein (Por secretion system target)</fullName>
    </submittedName>
</protein>
<dbReference type="Pfam" id="PF01436">
    <property type="entry name" value="NHL"/>
    <property type="match status" value="1"/>
</dbReference>
<dbReference type="PANTHER" id="PTHR24104">
    <property type="entry name" value="E3 UBIQUITIN-PROTEIN LIGASE NHLRC1-RELATED"/>
    <property type="match status" value="1"/>
</dbReference>
<dbReference type="Gene3D" id="2.60.40.10">
    <property type="entry name" value="Immunoglobulins"/>
    <property type="match status" value="4"/>
</dbReference>
<dbReference type="PANTHER" id="PTHR24104:SF25">
    <property type="entry name" value="PROTEIN LIN-41"/>
    <property type="match status" value="1"/>
</dbReference>
<dbReference type="NCBIfam" id="TIGR04183">
    <property type="entry name" value="Por_Secre_tail"/>
    <property type="match status" value="1"/>
</dbReference>
<dbReference type="InterPro" id="IPR050952">
    <property type="entry name" value="TRIM-NHL_E3_ligases"/>
</dbReference>
<dbReference type="CDD" id="cd00603">
    <property type="entry name" value="IPT_PCSR"/>
    <property type="match status" value="1"/>
</dbReference>
<dbReference type="InterPro" id="IPR055353">
    <property type="entry name" value="DUF7619"/>
</dbReference>
<evidence type="ECO:0000256" key="2">
    <source>
        <dbReference type="PROSITE-ProRule" id="PRU00504"/>
    </source>
</evidence>
<evidence type="ECO:0000313" key="7">
    <source>
        <dbReference type="Proteomes" id="UP000233782"/>
    </source>
</evidence>
<accession>A0A2N3V0H2</accession>
<dbReference type="Pfam" id="PF18962">
    <property type="entry name" value="Por_Secre_tail"/>
    <property type="match status" value="1"/>
</dbReference>
<dbReference type="Gene3D" id="2.120.10.30">
    <property type="entry name" value="TolB, C-terminal domain"/>
    <property type="match status" value="3"/>
</dbReference>
<comment type="caution">
    <text evidence="6">The sequence shown here is derived from an EMBL/GenBank/DDBJ whole genome shotgun (WGS) entry which is preliminary data.</text>
</comment>
<keyword evidence="1" id="KW-0677">Repeat</keyword>
<feature type="domain" description="IPT/TIG" evidence="3">
    <location>
        <begin position="1172"/>
        <end position="1247"/>
    </location>
</feature>
<dbReference type="OrthoDB" id="1524003at2"/>
<feature type="repeat" description="NHL" evidence="2">
    <location>
        <begin position="120"/>
        <end position="163"/>
    </location>
</feature>
<evidence type="ECO:0000313" key="6">
    <source>
        <dbReference type="EMBL" id="PKV75118.1"/>
    </source>
</evidence>
<feature type="domain" description="DUF7619" evidence="5">
    <location>
        <begin position="929"/>
        <end position="1065"/>
    </location>
</feature>
<dbReference type="InterPro" id="IPR011042">
    <property type="entry name" value="6-blade_b-propeller_TolB-like"/>
</dbReference>
<dbReference type="EMBL" id="PJMU01000001">
    <property type="protein sequence ID" value="PKV75118.1"/>
    <property type="molecule type" value="Genomic_DNA"/>
</dbReference>
<feature type="domain" description="IPT/TIG" evidence="3">
    <location>
        <begin position="1091"/>
        <end position="1167"/>
    </location>
</feature>
<proteinExistence type="predicted"/>
<dbReference type="SUPFAM" id="SSF81296">
    <property type="entry name" value="E set domains"/>
    <property type="match status" value="4"/>
</dbReference>
<feature type="domain" description="Secretion system C-terminal sorting" evidence="4">
    <location>
        <begin position="1427"/>
        <end position="1502"/>
    </location>
</feature>
<name>A0A2N3V0H2_9BACT</name>
<sequence length="1503" mass="165186">MRTTLRLISILFISLFGQLPVWAQLAQPSIPGFKFDKRIGMQIGMPRDVAVDSKGNIYYSDFYIKKFSQAGRLDEDFMPEGLNDENYGSFSVTFDAEDNLYVVSYSFAKIAKFHKDGSLLYELGGYGSEPGQFIGPEEIAVNSKGEIYVVDTGNRRIQRFDKDLNLLEPIVFYADTDTLQQEAEYPFSIAFDKEDNLYALYQLNFSNGKVVKFNAAGEKLLEFGNNGPVQDRLNSASHIAVDQRTGQVYVTETAYGSIYVYNTSGEFQQRIYHQTGEGRLWGTIIGISLDPEGNIIVSDRRHNGSSKIIQYNKAGDVLQVWGGRWRTKDLALDDHGYVYQLDITGEINKFNPEGEVVSKFGRAGNSPILAPQALTIDYWGNIYAMTSFGSYSASAIYKFDSSGNLLEVYTDFGPGASFNFFTDLAVDASGNLYVSDFTDSVIRKLKASGELLEVMEGDTLFDRKIVKPTSLAIDMLGQLYVLDNNGARVQKFNAQGKFIWSHGWVKPNMDEHYENSQSSIAVDGKGYLYISSNVKPYRFFILDQQAELVYEEPEVVVLHVAVDRKASCLVWYDYKAEAYTSYRATNYQEPQRLISGRAFRDTNQNCTFEEEEEPFQSIVIEATPGPFYTLTGPDGRYTLPVDSGTYTLRSIAPDLTGRLIVTDCPPQKVALTGKARQIENIDFGFRADDFPYLRVSVSSTRRRRCFESITTVSYSNIGYATAPDAKVYLQLPKEVGLQSANKPYTLLPDGTYQFSVGDLAAGQSGTILIQDIVLCGDESVRGLTVCTRAWITPSNNKPAEPTPTVSITGRCNAETGMIRFVVRNTGTADMDQYELFRKFANGELASQEHFRLAAGDSLVLWVPSMGYTWRLEADQPDGNGDNTAVSVTIEGCPSGDVSSVSKGMVNIFPSDDEEAERAVECMMITDSYDPNDKLVTPVGRTVEFYTPTNTALKYKIRFQNTGTDVAYRIVVVDTLSEHLDLSTLQLGVTSHPSHVEVSGKGRPVLTWTFDNIMLPDSTADEPGSHGYIQFSIKPKADLAEKTLVENFADIFFDFNSPIRTNVTQNRIYDMPPVINESVRVHLEDVLATPGIAGFSPSAGRFGTEVTITGQRFAVQPSDNKVYLNGKAVTVVSATATELKVLVPTGTATGNLKVITPDGGVTSANKFEVYQPPVLSSFSPAEGMVGQTVTLTGEHLQAELIEEIRLGDLSCEILSNNGSRVTVRVPAEARTGSFQINTKGGEAISSSAYAVWYVPGITGISKETDIVGASIVIRGENFATDKTRNKVRFGQALAEVLEASTQQLTVRVPEGAESGFISLETPGGKTTAATLFEVIPGPKFTAMQPGKGMVGTVVEISGEHFGIMGQQDVIAFNGQQALVLESEGNKYKVRVPRGASTGKVTITGFGGKAHSSTDFVVEELSPAEAISIYPNPNKGEFTVSLRHADFDVQRLEVYDALGKRLHQTHIAGPRPEAVEINLPSAKAGLYFLQIQTERGLITKKLTVL</sequence>
<dbReference type="InterPro" id="IPR013783">
    <property type="entry name" value="Ig-like_fold"/>
</dbReference>
<dbReference type="PROSITE" id="PS51125">
    <property type="entry name" value="NHL"/>
    <property type="match status" value="1"/>
</dbReference>
<dbReference type="SUPFAM" id="SSF63829">
    <property type="entry name" value="Calcium-dependent phosphotriesterase"/>
    <property type="match status" value="1"/>
</dbReference>
<gene>
    <name evidence="6" type="ORF">BD749_0055</name>
</gene>
<feature type="domain" description="IPT/TIG" evidence="3">
    <location>
        <begin position="1255"/>
        <end position="1331"/>
    </location>
</feature>
<dbReference type="RefSeq" id="WP_101442386.1">
    <property type="nucleotide sequence ID" value="NZ_PJMU01000001.1"/>
</dbReference>
<dbReference type="InterPro" id="IPR026444">
    <property type="entry name" value="Secre_tail"/>
</dbReference>
<dbReference type="CDD" id="cd05819">
    <property type="entry name" value="NHL"/>
    <property type="match status" value="2"/>
</dbReference>
<evidence type="ECO:0000256" key="1">
    <source>
        <dbReference type="ARBA" id="ARBA00022737"/>
    </source>
</evidence>
<reference evidence="6 7" key="1">
    <citation type="submission" date="2017-12" db="EMBL/GenBank/DDBJ databases">
        <title>Genomic Encyclopedia of Type Strains, Phase III (KMG-III): the genomes of soil and plant-associated and newly described type strains.</title>
        <authorList>
            <person name="Whitman W."/>
        </authorList>
    </citation>
    <scope>NUCLEOTIDE SEQUENCE [LARGE SCALE GENOMIC DNA]</scope>
    <source>
        <strain evidence="6 7">LP43</strain>
    </source>
</reference>
<dbReference type="Pfam" id="PF01833">
    <property type="entry name" value="TIG"/>
    <property type="match status" value="3"/>
</dbReference>